<evidence type="ECO:0000256" key="5">
    <source>
        <dbReference type="SAM" id="MobiDB-lite"/>
    </source>
</evidence>
<feature type="region of interest" description="Disordered" evidence="5">
    <location>
        <begin position="321"/>
        <end position="440"/>
    </location>
</feature>
<feature type="compositionally biased region" description="Low complexity" evidence="5">
    <location>
        <begin position="240"/>
        <end position="252"/>
    </location>
</feature>
<sequence>MSLTEALRTGAPDAFGVLYDEYAGPLYAYCHVMVGDEAADAVRDTFIAVARHPGEAPSDDGALPVWLHALARSECVRRGALVRRPVSTSPADPVRRALTLLRPEHREVLALSTVLGAEEIARVIGVARDTAEMLVRVSQRRLEQAAASVGGREAHDAAMLASLSGDALHRVVTRGYEPPPRQRERVLSSCAAAERAADGALLFDADGMPIPLDGLFRDAEEPTRPFTRISPEEPVREVQEATASAEPASRAAHVSHARPKNRPKNRSQKQPFLRRRHDNLLEVAGLAACVAAATGVLALWPSPHSSGTSNVDGTSLLVHRGQTASRSAQPSVPVRSGPPDAATSKPGTSASPKPTTSSSGAPATTTPPGTTAPAGPSQPGTPGTPPKGGGSRPTHPTHPTPPKSPPGSPTHTPTPDPTPTPSDSPTDHGSDSPSPDPSGS</sequence>
<feature type="compositionally biased region" description="Basic and acidic residues" evidence="5">
    <location>
        <begin position="230"/>
        <end position="239"/>
    </location>
</feature>
<dbReference type="Gene3D" id="1.10.1740.10">
    <property type="match status" value="1"/>
</dbReference>
<comment type="caution">
    <text evidence="6">The sequence shown here is derived from an EMBL/GenBank/DDBJ whole genome shotgun (WGS) entry which is preliminary data.</text>
</comment>
<evidence type="ECO:0008006" key="8">
    <source>
        <dbReference type="Google" id="ProtNLM"/>
    </source>
</evidence>
<keyword evidence="7" id="KW-1185">Reference proteome</keyword>
<proteinExistence type="predicted"/>
<keyword evidence="4" id="KW-0804">Transcription</keyword>
<evidence type="ECO:0000256" key="1">
    <source>
        <dbReference type="ARBA" id="ARBA00023015"/>
    </source>
</evidence>
<dbReference type="PANTHER" id="PTHR43133:SF8">
    <property type="entry name" value="RNA POLYMERASE SIGMA FACTOR HI_1459-RELATED"/>
    <property type="match status" value="1"/>
</dbReference>
<evidence type="ECO:0000256" key="3">
    <source>
        <dbReference type="ARBA" id="ARBA00023125"/>
    </source>
</evidence>
<feature type="region of interest" description="Disordered" evidence="5">
    <location>
        <begin position="215"/>
        <end position="272"/>
    </location>
</feature>
<dbReference type="Proteomes" id="UP001500503">
    <property type="component" value="Unassembled WGS sequence"/>
</dbReference>
<dbReference type="InterPro" id="IPR013325">
    <property type="entry name" value="RNA_pol_sigma_r2"/>
</dbReference>
<evidence type="ECO:0000256" key="4">
    <source>
        <dbReference type="ARBA" id="ARBA00023163"/>
    </source>
</evidence>
<keyword evidence="2" id="KW-0731">Sigma factor</keyword>
<name>A0ABP8Q9V2_9ACTN</name>
<dbReference type="PANTHER" id="PTHR43133">
    <property type="entry name" value="RNA POLYMERASE ECF-TYPE SIGMA FACTO"/>
    <property type="match status" value="1"/>
</dbReference>
<feature type="compositionally biased region" description="Pro residues" evidence="5">
    <location>
        <begin position="396"/>
        <end position="422"/>
    </location>
</feature>
<feature type="compositionally biased region" description="Low complexity" evidence="5">
    <location>
        <begin position="431"/>
        <end position="440"/>
    </location>
</feature>
<dbReference type="EMBL" id="BAABHF010000024">
    <property type="protein sequence ID" value="GAA4499742.1"/>
    <property type="molecule type" value="Genomic_DNA"/>
</dbReference>
<dbReference type="InterPro" id="IPR039425">
    <property type="entry name" value="RNA_pol_sigma-70-like"/>
</dbReference>
<dbReference type="SUPFAM" id="SSF88946">
    <property type="entry name" value="Sigma2 domain of RNA polymerase sigma factors"/>
    <property type="match status" value="1"/>
</dbReference>
<dbReference type="RefSeq" id="WP_345467243.1">
    <property type="nucleotide sequence ID" value="NZ_BAABHF010000024.1"/>
</dbReference>
<evidence type="ECO:0000313" key="7">
    <source>
        <dbReference type="Proteomes" id="UP001500503"/>
    </source>
</evidence>
<feature type="compositionally biased region" description="Basic residues" evidence="5">
    <location>
        <begin position="253"/>
        <end position="272"/>
    </location>
</feature>
<evidence type="ECO:0000313" key="6">
    <source>
        <dbReference type="EMBL" id="GAA4499742.1"/>
    </source>
</evidence>
<keyword evidence="1" id="KW-0805">Transcription regulation</keyword>
<accession>A0ABP8Q9V2</accession>
<evidence type="ECO:0000256" key="2">
    <source>
        <dbReference type="ARBA" id="ARBA00023082"/>
    </source>
</evidence>
<feature type="compositionally biased region" description="Low complexity" evidence="5">
    <location>
        <begin position="343"/>
        <end position="381"/>
    </location>
</feature>
<reference evidence="7" key="1">
    <citation type="journal article" date="2019" name="Int. J. Syst. Evol. Microbiol.">
        <title>The Global Catalogue of Microorganisms (GCM) 10K type strain sequencing project: providing services to taxonomists for standard genome sequencing and annotation.</title>
        <authorList>
            <consortium name="The Broad Institute Genomics Platform"/>
            <consortium name="The Broad Institute Genome Sequencing Center for Infectious Disease"/>
            <person name="Wu L."/>
            <person name="Ma J."/>
        </authorList>
    </citation>
    <scope>NUCLEOTIDE SEQUENCE [LARGE SCALE GENOMIC DNA]</scope>
    <source>
        <strain evidence="7">JCM 17933</strain>
    </source>
</reference>
<keyword evidence="3" id="KW-0238">DNA-binding</keyword>
<gene>
    <name evidence="6" type="ORF">GCM10023191_047140</name>
</gene>
<organism evidence="6 7">
    <name type="scientific">Actinoallomurus oryzae</name>
    <dbReference type="NCBI Taxonomy" id="502180"/>
    <lineage>
        <taxon>Bacteria</taxon>
        <taxon>Bacillati</taxon>
        <taxon>Actinomycetota</taxon>
        <taxon>Actinomycetes</taxon>
        <taxon>Streptosporangiales</taxon>
        <taxon>Thermomonosporaceae</taxon>
        <taxon>Actinoallomurus</taxon>
    </lineage>
</organism>
<protein>
    <recommendedName>
        <fullName evidence="8">DNA-directed RNA polymerase specialized sigma subunit, sigma24 family</fullName>
    </recommendedName>
</protein>